<feature type="domain" description="Sushi" evidence="6">
    <location>
        <begin position="1326"/>
        <end position="1392"/>
    </location>
</feature>
<dbReference type="EMBL" id="JABDTM020026057">
    <property type="protein sequence ID" value="KAH0812431.1"/>
    <property type="molecule type" value="Genomic_DNA"/>
</dbReference>
<dbReference type="InterPro" id="IPR035976">
    <property type="entry name" value="Sushi/SCR/CCP_sf"/>
</dbReference>
<reference evidence="8" key="1">
    <citation type="journal article" date="2020" name="J Insects Food Feed">
        <title>The yellow mealworm (Tenebrio molitor) genome: a resource for the emerging insects as food and feed industry.</title>
        <authorList>
            <person name="Eriksson T."/>
            <person name="Andere A."/>
            <person name="Kelstrup H."/>
            <person name="Emery V."/>
            <person name="Picard C."/>
        </authorList>
    </citation>
    <scope>NUCLEOTIDE SEQUENCE</scope>
    <source>
        <strain evidence="8">Stoneville</strain>
        <tissue evidence="8">Whole head</tissue>
    </source>
</reference>
<feature type="domain" description="Sushi" evidence="6">
    <location>
        <begin position="1066"/>
        <end position="1132"/>
    </location>
</feature>
<evidence type="ECO:0000256" key="3">
    <source>
        <dbReference type="ARBA" id="ARBA00023157"/>
    </source>
</evidence>
<feature type="domain" description="Sushi" evidence="6">
    <location>
        <begin position="1704"/>
        <end position="1760"/>
    </location>
</feature>
<feature type="region of interest" description="Disordered" evidence="5">
    <location>
        <begin position="238"/>
        <end position="266"/>
    </location>
</feature>
<feature type="region of interest" description="Disordered" evidence="5">
    <location>
        <begin position="1016"/>
        <end position="1064"/>
    </location>
</feature>
<evidence type="ECO:0000256" key="5">
    <source>
        <dbReference type="SAM" id="MobiDB-lite"/>
    </source>
</evidence>
<reference evidence="8" key="2">
    <citation type="submission" date="2021-08" db="EMBL/GenBank/DDBJ databases">
        <authorList>
            <person name="Eriksson T."/>
        </authorList>
    </citation>
    <scope>NUCLEOTIDE SEQUENCE</scope>
    <source>
        <strain evidence="8">Stoneville</strain>
        <tissue evidence="8">Whole head</tissue>
    </source>
</reference>
<feature type="compositionally biased region" description="Polar residues" evidence="5">
    <location>
        <begin position="1018"/>
        <end position="1029"/>
    </location>
</feature>
<organism evidence="8 9">
    <name type="scientific">Tenebrio molitor</name>
    <name type="common">Yellow mealworm beetle</name>
    <dbReference type="NCBI Taxonomy" id="7067"/>
    <lineage>
        <taxon>Eukaryota</taxon>
        <taxon>Metazoa</taxon>
        <taxon>Ecdysozoa</taxon>
        <taxon>Arthropoda</taxon>
        <taxon>Hexapoda</taxon>
        <taxon>Insecta</taxon>
        <taxon>Pterygota</taxon>
        <taxon>Neoptera</taxon>
        <taxon>Endopterygota</taxon>
        <taxon>Coleoptera</taxon>
        <taxon>Polyphaga</taxon>
        <taxon>Cucujiformia</taxon>
        <taxon>Tenebrionidae</taxon>
        <taxon>Tenebrio</taxon>
    </lineage>
</organism>
<evidence type="ECO:0000259" key="7">
    <source>
        <dbReference type="PROSITE" id="PS51390"/>
    </source>
</evidence>
<dbReference type="InterPro" id="IPR051277">
    <property type="entry name" value="SEZ6_CSMD_C4BPB_Regulators"/>
</dbReference>
<comment type="caution">
    <text evidence="4">Lacks conserved residue(s) required for the propagation of feature annotation.</text>
</comment>
<feature type="domain" description="Sushi" evidence="6">
    <location>
        <begin position="639"/>
        <end position="696"/>
    </location>
</feature>
<feature type="disulfide bond" evidence="4">
    <location>
        <begin position="1614"/>
        <end position="1641"/>
    </location>
</feature>
<feature type="disulfide bond" evidence="4">
    <location>
        <begin position="1792"/>
        <end position="1819"/>
    </location>
</feature>
<feature type="disulfide bond" evidence="4">
    <location>
        <begin position="1674"/>
        <end position="1701"/>
    </location>
</feature>
<dbReference type="Pfam" id="PF00095">
    <property type="entry name" value="WAP"/>
    <property type="match status" value="1"/>
</dbReference>
<feature type="domain" description="Sushi" evidence="6">
    <location>
        <begin position="464"/>
        <end position="528"/>
    </location>
</feature>
<feature type="domain" description="Sushi" evidence="6">
    <location>
        <begin position="529"/>
        <end position="587"/>
    </location>
</feature>
<feature type="compositionally biased region" description="Acidic residues" evidence="5">
    <location>
        <begin position="326"/>
        <end position="343"/>
    </location>
</feature>
<dbReference type="Pfam" id="PF00084">
    <property type="entry name" value="Sushi"/>
    <property type="match status" value="13"/>
</dbReference>
<feature type="domain" description="WAP" evidence="7">
    <location>
        <begin position="351"/>
        <end position="404"/>
    </location>
</feature>
<accession>A0A8J6HDD9</accession>
<dbReference type="PROSITE" id="PS50923">
    <property type="entry name" value="SUSHI"/>
    <property type="match status" value="15"/>
</dbReference>
<evidence type="ECO:0000256" key="1">
    <source>
        <dbReference type="ARBA" id="ARBA00022729"/>
    </source>
</evidence>
<keyword evidence="1" id="KW-0732">Signal</keyword>
<feature type="domain" description="Sushi" evidence="6">
    <location>
        <begin position="880"/>
        <end position="951"/>
    </location>
</feature>
<dbReference type="InterPro" id="IPR000436">
    <property type="entry name" value="Sushi_SCR_CCP_dom"/>
</dbReference>
<feature type="domain" description="Sushi" evidence="6">
    <location>
        <begin position="1762"/>
        <end position="1821"/>
    </location>
</feature>
<evidence type="ECO:0000313" key="9">
    <source>
        <dbReference type="Proteomes" id="UP000719412"/>
    </source>
</evidence>
<sequence length="1829" mass="204312">MWFLVTNKRYPKNKNASLTHTLNHTYHNKNCHHLRPTLDEYSLHSCYFLHRVCNHIDGKCRRSIRIWRGRFSLSGVCFTLPPGRRRRLAAGEITSESDAERPSAEAEVLSRTFLSRRETTCGRIFNSDARISPRFSSHKPDEWCVHNRLFNANFEHPILKKVELSAPAATASHPLGAPPPSSRLFLDHSRSIQICGSNLGNVSPPVLDINIQLADAPYQIVDRVAIESRDGVVELIKPEKKDHSGGESASWRRKRAPLRRAAALSPDREMAETIKDYTRSVVNRLKRSVVGFWCSFPQQYNSAFEQSSVLSMRQERSPTPSTTPTPDDDDDEWDEDESAEIDDDGKIYKNPRNSPSTQCPRDDAQATQLGHRCLRKCSSDEDCKSKKKKCLCDGACGMSCIKPDRECPEPEQIPFGSVTVSERFFGARATYSCQHGYHVVGLQSRTCQADGKWAGAAPICKQNIYCLSPPTIDHARHNALPEQTTFDLDSTLQYYCHTGYVTNGFPRAKCLAIDGQASWYGPDISCEPNSCGAPTDISHGWHAGECYTYGCRITYHCAEGYELVGKNERFCQADGTWTPKELPTCVRVQNENWIMWINIQRFLVDLGNLRNRLIRLRCKQCPLALQFCLWGSFYVVTAVQCTPPENPRHGKAIYTSCSYNSVVSYECKYGYTLMGESTRRCGADRKWSGSQPICKEINCGHPGRLWNGWLENIEGGTGLGASIIFRCHEGMLLEGNTSTVCQIDGKWRYPLPKCLAPCVVPHVSQGRVILVSRNDTAPSSTVVQHGEELEVSCEEQYEFLASMSPVTCNNGTWTHIPKCEPARCKHLPKSPKNGMVIAPKMDHSMKARFKCKDGFQIKGHPLVECSFGNWTGDVPKCEEVYCPYPGSVANGKILLVGNMGLYDYRPYVKKVTNNKQIMYDCDKGFVLADGPPGATCIGGNWSPQQLPKCLLGQHPRLRWNRRRRSIIMEKYKRAFIRHHKLIYEQREKRFVHNYINSDLNGERRQKTLKRLKRALKGGSSSRAFGTSHKSSNSQLSLRRNNKKNQYYEEEEKQEQEVKKPKHKFRGPCDPLSSEPYVNVEIVKHGRDPNVSFSSGTIVKMACGKGYGLNMPENKTAKCVRGRWRPTKPTCSICKKPPARFCRSSFIYFVAVPCFVPFTENGIFKLSKVELLPNTTTDPDEPLNETVAVANGQVVEFSCVEGYNIQGPSNLRCWHGDWTVTSLPECTASPCQLPPISNGQYLMGYRAGLTIANGSSVTFQCDSDYSQSTVQPIQCILGDLYPRVPSCKPETGVEVNTKAIDSPHFIGGADIIKGGDITVLQYGSPSKACGPPAKVQGSLVYKNGEPIVDDENNFPDGTEVTFNCIETIMGEKTTWKIVCEDGSWIGRSLNCDTEELMASQIMNNNNTCIFRNQEPNVISFYNDQQIREEVVEFPAGAVVISRCIDIGKYSMTGSNKRRCMGGDWDGTKPGCFGLNQENDYSMEKPPTILFRHQLGPIAQSNDGKLIVYPGTILHMECLWIRRFGNPKWTVSHDYRKYPQAWTTDPGRDSQLEYRLSIFHASKDDSGLFTCFTPARYSHSVEIEVKAVHCPIVPQRRGLTVNTQSTKMNTHLKFSCVNGNALIGASDIICLPSGNWSAPFPVCESIECGEVGGVLPPRLRVLVVSREVGGRAVFSCEPGFGLRGPPETVCQPNGDWATPFPSCEEVQCDNPGNPVNGYMQGSGPFKAGDVVQFNCNPDYMMEGQPIIACQDNSRWSGKLPKCVSACSYPGTTISGKMSSVKFYYKIGENITFTCDEGLLLKGAAMLKCLKNGKWSNAIPTCLSESNPPDND</sequence>
<dbReference type="FunFam" id="2.10.70.10:FF:000086">
    <property type="entry name" value="Hig-anchoring scaffold protein, isoform A"/>
    <property type="match status" value="1"/>
</dbReference>
<feature type="disulfide bond" evidence="4">
    <location>
        <begin position="1733"/>
        <end position="1760"/>
    </location>
</feature>
<feature type="domain" description="Sushi" evidence="6">
    <location>
        <begin position="1644"/>
        <end position="1703"/>
    </location>
</feature>
<keyword evidence="9" id="KW-1185">Reference proteome</keyword>
<proteinExistence type="predicted"/>
<keyword evidence="2" id="KW-0677">Repeat</keyword>
<name>A0A8J6HDD9_TENMO</name>
<feature type="disulfide bond" evidence="4">
    <location>
        <begin position="1198"/>
        <end position="1225"/>
    </location>
</feature>
<dbReference type="SMART" id="SM00032">
    <property type="entry name" value="CCP"/>
    <property type="match status" value="17"/>
</dbReference>
<feature type="disulfide bond" evidence="4">
    <location>
        <begin position="727"/>
        <end position="754"/>
    </location>
</feature>
<dbReference type="PANTHER" id="PTHR45656">
    <property type="entry name" value="PROTEIN CBR-CLEC-78"/>
    <property type="match status" value="1"/>
</dbReference>
<dbReference type="SUPFAM" id="SSF57535">
    <property type="entry name" value="Complement control module/SCR domain"/>
    <property type="match status" value="15"/>
</dbReference>
<dbReference type="Proteomes" id="UP000719412">
    <property type="component" value="Unassembled WGS sequence"/>
</dbReference>
<evidence type="ECO:0000313" key="8">
    <source>
        <dbReference type="EMBL" id="KAH0812431.1"/>
    </source>
</evidence>
<dbReference type="GO" id="GO:0005576">
    <property type="term" value="C:extracellular region"/>
    <property type="evidence" value="ECO:0007669"/>
    <property type="project" value="InterPro"/>
</dbReference>
<feature type="domain" description="Sushi" evidence="6">
    <location>
        <begin position="697"/>
        <end position="756"/>
    </location>
</feature>
<evidence type="ECO:0000256" key="4">
    <source>
        <dbReference type="PROSITE-ProRule" id="PRU00302"/>
    </source>
</evidence>
<feature type="domain" description="Sushi" evidence="6">
    <location>
        <begin position="1586"/>
        <end position="1643"/>
    </location>
</feature>
<dbReference type="CDD" id="cd00033">
    <property type="entry name" value="CCP"/>
    <property type="match status" value="12"/>
</dbReference>
<feature type="disulfide bond" evidence="4">
    <location>
        <begin position="667"/>
        <end position="694"/>
    </location>
</feature>
<dbReference type="InterPro" id="IPR008197">
    <property type="entry name" value="WAP_dom"/>
</dbReference>
<gene>
    <name evidence="8" type="ORF">GEV33_010360</name>
</gene>
<keyword evidence="3 4" id="KW-1015">Disulfide bond</keyword>
<dbReference type="PROSITE" id="PS51390">
    <property type="entry name" value="WAP"/>
    <property type="match status" value="1"/>
</dbReference>
<feature type="domain" description="Sushi" evidence="6">
    <location>
        <begin position="822"/>
        <end position="879"/>
    </location>
</feature>
<feature type="domain" description="Sushi" evidence="6">
    <location>
        <begin position="773"/>
        <end position="821"/>
    </location>
</feature>
<comment type="caution">
    <text evidence="8">The sequence shown here is derived from an EMBL/GenBank/DDBJ whole genome shotgun (WGS) entry which is preliminary data.</text>
</comment>
<dbReference type="GO" id="GO:0030414">
    <property type="term" value="F:peptidase inhibitor activity"/>
    <property type="evidence" value="ECO:0007669"/>
    <property type="project" value="InterPro"/>
</dbReference>
<feature type="domain" description="Sushi" evidence="6">
    <location>
        <begin position="405"/>
        <end position="462"/>
    </location>
</feature>
<protein>
    <submittedName>
        <fullName evidence="8">Uncharacterized protein</fullName>
    </submittedName>
</protein>
<dbReference type="Gene3D" id="2.10.70.10">
    <property type="entry name" value="Complement Module, domain 1"/>
    <property type="match status" value="16"/>
</dbReference>
<evidence type="ECO:0000259" key="6">
    <source>
        <dbReference type="PROSITE" id="PS50923"/>
    </source>
</evidence>
<evidence type="ECO:0000256" key="2">
    <source>
        <dbReference type="ARBA" id="ARBA00022737"/>
    </source>
</evidence>
<dbReference type="PANTHER" id="PTHR45656:SF4">
    <property type="entry name" value="PROTEIN CBR-CLEC-78"/>
    <property type="match status" value="1"/>
</dbReference>
<feature type="region of interest" description="Disordered" evidence="5">
    <location>
        <begin position="307"/>
        <end position="363"/>
    </location>
</feature>
<feature type="disulfide bond" evidence="4">
    <location>
        <begin position="433"/>
        <end position="460"/>
    </location>
</feature>
<feature type="domain" description="Sushi" evidence="6">
    <location>
        <begin position="1173"/>
        <end position="1227"/>
    </location>
</feature>
<keyword evidence="4" id="KW-0768">Sushi</keyword>
<feature type="disulfide bond" evidence="4">
    <location>
        <begin position="1363"/>
        <end position="1390"/>
    </location>
</feature>